<keyword evidence="4" id="KW-0677">Repeat</keyword>
<evidence type="ECO:0000256" key="10">
    <source>
        <dbReference type="SAM" id="MobiDB-lite"/>
    </source>
</evidence>
<dbReference type="InterPro" id="IPR036772">
    <property type="entry name" value="SRCR-like_dom_sf"/>
</dbReference>
<dbReference type="FunFam" id="3.10.250.10:FF:000009">
    <property type="entry name" value="WC1"/>
    <property type="match status" value="1"/>
</dbReference>
<feature type="disulfide bond" evidence="9">
    <location>
        <begin position="679"/>
        <end position="740"/>
    </location>
</feature>
<evidence type="ECO:0000256" key="5">
    <source>
        <dbReference type="ARBA" id="ARBA00022989"/>
    </source>
</evidence>
<feature type="disulfide bond" evidence="9">
    <location>
        <begin position="454"/>
        <end position="518"/>
    </location>
</feature>
<dbReference type="FunFam" id="3.10.250.10:FF:000031">
    <property type="entry name" value="RIKEN cDNA 5830411N06, isoform CRA_a"/>
    <property type="match status" value="1"/>
</dbReference>
<dbReference type="PANTHER" id="PTHR19331">
    <property type="entry name" value="SCAVENGER RECEPTOR DOMAIN-CONTAINING"/>
    <property type="match status" value="1"/>
</dbReference>
<evidence type="ECO:0000256" key="7">
    <source>
        <dbReference type="ARBA" id="ARBA00023157"/>
    </source>
</evidence>
<comment type="subcellular location">
    <subcellularLocation>
        <location evidence="1">Membrane</location>
        <topology evidence="1">Single-pass membrane protein</topology>
    </subcellularLocation>
</comment>
<dbReference type="HOGENOM" id="CLU_002555_0_1_1"/>
<keyword evidence="6 11" id="KW-0472">Membrane</keyword>
<dbReference type="eggNOG" id="ENOG502QQ5W">
    <property type="taxonomic scope" value="Eukaryota"/>
</dbReference>
<evidence type="ECO:0000256" key="6">
    <source>
        <dbReference type="ARBA" id="ARBA00023136"/>
    </source>
</evidence>
<feature type="disulfide bond" evidence="9">
    <location>
        <begin position="574"/>
        <end position="635"/>
    </location>
</feature>
<feature type="domain" description="SRCR" evidence="13">
    <location>
        <begin position="873"/>
        <end position="973"/>
    </location>
</feature>
<reference evidence="14" key="2">
    <citation type="submission" date="2025-08" db="UniProtKB">
        <authorList>
            <consortium name="Ensembl"/>
        </authorList>
    </citation>
    <scope>IDENTIFICATION</scope>
</reference>
<feature type="disulfide bond" evidence="9">
    <location>
        <begin position="396"/>
        <end position="406"/>
    </location>
</feature>
<keyword evidence="3 12" id="KW-0732">Signal</keyword>
<evidence type="ECO:0000313" key="14">
    <source>
        <dbReference type="Ensembl" id="ENSOGAP00000013238.2"/>
    </source>
</evidence>
<keyword evidence="7 9" id="KW-1015">Disulfide bond</keyword>
<evidence type="ECO:0000256" key="12">
    <source>
        <dbReference type="SAM" id="SignalP"/>
    </source>
</evidence>
<feature type="domain" description="SRCR" evidence="13">
    <location>
        <begin position="136"/>
        <end position="233"/>
    </location>
</feature>
<dbReference type="PRINTS" id="PR00258">
    <property type="entry name" value="SPERACTRCPTR"/>
</dbReference>
<dbReference type="Ensembl" id="ENSOGAT00000014780.2">
    <property type="protein sequence ID" value="ENSOGAP00000013238.2"/>
    <property type="gene ID" value="ENSOGAG00000014774.2"/>
</dbReference>
<evidence type="ECO:0000256" key="4">
    <source>
        <dbReference type="ARBA" id="ARBA00022737"/>
    </source>
</evidence>
<dbReference type="EMBL" id="AAQR03106424">
    <property type="status" value="NOT_ANNOTATED_CDS"/>
    <property type="molecule type" value="Genomic_DNA"/>
</dbReference>
<comment type="caution">
    <text evidence="9">Lacks conserved residue(s) required for the propagation of feature annotation.</text>
</comment>
<proteinExistence type="predicted"/>
<evidence type="ECO:0000313" key="15">
    <source>
        <dbReference type="Proteomes" id="UP000005225"/>
    </source>
</evidence>
<organism evidence="14 15">
    <name type="scientific">Otolemur garnettii</name>
    <name type="common">Small-eared galago</name>
    <name type="synonym">Garnett's greater bushbaby</name>
    <dbReference type="NCBI Taxonomy" id="30611"/>
    <lineage>
        <taxon>Eukaryota</taxon>
        <taxon>Metazoa</taxon>
        <taxon>Chordata</taxon>
        <taxon>Craniata</taxon>
        <taxon>Vertebrata</taxon>
        <taxon>Euteleostomi</taxon>
        <taxon>Mammalia</taxon>
        <taxon>Eutheria</taxon>
        <taxon>Euarchontoglires</taxon>
        <taxon>Primates</taxon>
        <taxon>Strepsirrhini</taxon>
        <taxon>Lorisiformes</taxon>
        <taxon>Galagidae</taxon>
        <taxon>Otolemur</taxon>
    </lineage>
</organism>
<dbReference type="PROSITE" id="PS00420">
    <property type="entry name" value="SRCR_1"/>
    <property type="match status" value="2"/>
</dbReference>
<feature type="disulfide bond" evidence="9">
    <location>
        <begin position="771"/>
        <end position="835"/>
    </location>
</feature>
<dbReference type="AlphaFoldDB" id="H0XBX2"/>
<accession>H0XBX2</accession>
<dbReference type="FunFam" id="3.10.250.10:FF:000012">
    <property type="entry name" value="CD163 molecule like 1"/>
    <property type="match status" value="1"/>
</dbReference>
<dbReference type="SUPFAM" id="SSF56487">
    <property type="entry name" value="SRCR-like"/>
    <property type="match status" value="8"/>
</dbReference>
<feature type="transmembrane region" description="Helical" evidence="11">
    <location>
        <begin position="993"/>
        <end position="1015"/>
    </location>
</feature>
<feature type="disulfide bond" evidence="9">
    <location>
        <begin position="467"/>
        <end position="528"/>
    </location>
</feature>
<feature type="disulfide bond" evidence="9">
    <location>
        <begin position="498"/>
        <end position="508"/>
    </location>
</feature>
<evidence type="ECO:0000256" key="9">
    <source>
        <dbReference type="PROSITE-ProRule" id="PRU00196"/>
    </source>
</evidence>
<feature type="disulfide bond" evidence="9">
    <location>
        <begin position="666"/>
        <end position="730"/>
    </location>
</feature>
<evidence type="ECO:0000256" key="11">
    <source>
        <dbReference type="SAM" id="Phobius"/>
    </source>
</evidence>
<keyword evidence="2 11" id="KW-0812">Transmembrane</keyword>
<dbReference type="PANTHER" id="PTHR19331:SF458">
    <property type="entry name" value="SCAVENGER RECEPTOR CYSTEINE-RICH DOMAIN-CONTAINING PROTEIN SCART1"/>
    <property type="match status" value="1"/>
</dbReference>
<dbReference type="Pfam" id="PF00530">
    <property type="entry name" value="SRCR"/>
    <property type="match status" value="8"/>
</dbReference>
<feature type="disulfide bond" evidence="9">
    <location>
        <begin position="898"/>
        <end position="962"/>
    </location>
</feature>
<feature type="disulfide bond" evidence="9">
    <location>
        <begin position="605"/>
        <end position="615"/>
    </location>
</feature>
<feature type="domain" description="SRCR" evidence="13">
    <location>
        <begin position="746"/>
        <end position="846"/>
    </location>
</feature>
<dbReference type="EMBL" id="AAQR03106422">
    <property type="status" value="NOT_ANNOTATED_CDS"/>
    <property type="molecule type" value="Genomic_DNA"/>
</dbReference>
<keyword evidence="5 11" id="KW-1133">Transmembrane helix</keyword>
<dbReference type="GO" id="GO:0016020">
    <property type="term" value="C:membrane"/>
    <property type="evidence" value="ECO:0007669"/>
    <property type="project" value="UniProtKB-SubCell"/>
</dbReference>
<dbReference type="EMBL" id="AAQR03106425">
    <property type="status" value="NOT_ANNOTATED_CDS"/>
    <property type="molecule type" value="Genomic_DNA"/>
</dbReference>
<feature type="disulfide bond" evidence="9">
    <location>
        <begin position="710"/>
        <end position="720"/>
    </location>
</feature>
<dbReference type="EMBL" id="AAQR03106423">
    <property type="status" value="NOT_ANNOTATED_CDS"/>
    <property type="molecule type" value="Genomic_DNA"/>
</dbReference>
<dbReference type="GeneTree" id="ENSGT00940000162139"/>
<feature type="chain" id="PRO_5003544748" description="SRCR domain-containing protein" evidence="12">
    <location>
        <begin position="25"/>
        <end position="1087"/>
    </location>
</feature>
<protein>
    <recommendedName>
        <fullName evidence="13">SRCR domain-containing protein</fullName>
    </recommendedName>
</protein>
<feature type="compositionally biased region" description="Acidic residues" evidence="10">
    <location>
        <begin position="1064"/>
        <end position="1087"/>
    </location>
</feature>
<dbReference type="FunFam" id="3.10.250.10:FF:000033">
    <property type="entry name" value="Scavenger receptor family member expressed on T cells 1"/>
    <property type="match status" value="1"/>
</dbReference>
<feature type="disulfide bond" evidence="9">
    <location>
        <begin position="942"/>
        <end position="952"/>
    </location>
</feature>
<reference evidence="15" key="1">
    <citation type="submission" date="2011-03" db="EMBL/GenBank/DDBJ databases">
        <title>Version 3 of the genome sequence of Otolemur garnettii (Bushbaby).</title>
        <authorList>
            <consortium name="The Broad Institute Genome Sequencing Platform"/>
            <person name="Di Palma F."/>
            <person name="Johnson J."/>
            <person name="Lander E.S."/>
            <person name="Lindblad-Toh K."/>
            <person name="Jaffe D.B."/>
            <person name="Gnerre S."/>
            <person name="MacCallum I."/>
            <person name="Przybylski D."/>
            <person name="Ribeiro F.J."/>
            <person name="Burton J.N."/>
            <person name="Walker B.J."/>
            <person name="Sharpe T."/>
            <person name="Hall G."/>
        </authorList>
    </citation>
    <scope>NUCLEOTIDE SEQUENCE [LARGE SCALE GENOMIC DNA]</scope>
</reference>
<feature type="domain" description="SRCR" evidence="13">
    <location>
        <begin position="641"/>
        <end position="741"/>
    </location>
</feature>
<feature type="domain" description="SRCR" evidence="13">
    <location>
        <begin position="327"/>
        <end position="425"/>
    </location>
</feature>
<dbReference type="FunFam" id="3.10.250.10:FF:000016">
    <property type="entry name" value="Scavenger receptor cysteine-rich protein type 12"/>
    <property type="match status" value="1"/>
</dbReference>
<dbReference type="STRING" id="30611.ENSOGAP00000013238"/>
<dbReference type="Gene3D" id="3.10.250.10">
    <property type="entry name" value="SRCR-like domain"/>
    <property type="match status" value="8"/>
</dbReference>
<feature type="domain" description="SRCR" evidence="13">
    <location>
        <begin position="429"/>
        <end position="529"/>
    </location>
</feature>
<feature type="disulfide bond" evidence="9">
    <location>
        <begin position="202"/>
        <end position="212"/>
    </location>
</feature>
<dbReference type="FunFam" id="3.10.250.10:FF:000002">
    <property type="entry name" value="Scavenger receptor cysteine-rich type 1 protein M130"/>
    <property type="match status" value="2"/>
</dbReference>
<name>H0XBX2_OTOGA</name>
<evidence type="ECO:0000256" key="1">
    <source>
        <dbReference type="ARBA" id="ARBA00004167"/>
    </source>
</evidence>
<evidence type="ECO:0000259" key="13">
    <source>
        <dbReference type="PROSITE" id="PS50287"/>
    </source>
</evidence>
<dbReference type="PROSITE" id="PS50287">
    <property type="entry name" value="SRCR_2"/>
    <property type="match status" value="8"/>
</dbReference>
<evidence type="ECO:0000256" key="3">
    <source>
        <dbReference type="ARBA" id="ARBA00022729"/>
    </source>
</evidence>
<dbReference type="OMA" id="ESSFWNC"/>
<dbReference type="SMART" id="SM00202">
    <property type="entry name" value="SR"/>
    <property type="match status" value="8"/>
</dbReference>
<keyword evidence="15" id="KW-1185">Reference proteome</keyword>
<feature type="disulfide bond" evidence="9">
    <location>
        <begin position="97"/>
        <end position="107"/>
    </location>
</feature>
<reference evidence="14" key="3">
    <citation type="submission" date="2025-09" db="UniProtKB">
        <authorList>
            <consortium name="Ensembl"/>
        </authorList>
    </citation>
    <scope>IDENTIFICATION</scope>
</reference>
<feature type="signal peptide" evidence="12">
    <location>
        <begin position="1"/>
        <end position="24"/>
    </location>
</feature>
<evidence type="ECO:0000256" key="2">
    <source>
        <dbReference type="ARBA" id="ARBA00022692"/>
    </source>
</evidence>
<dbReference type="InParanoid" id="H0XBX2"/>
<keyword evidence="8" id="KW-0325">Glycoprotein</keyword>
<evidence type="ECO:0000256" key="8">
    <source>
        <dbReference type="ARBA" id="ARBA00023180"/>
    </source>
</evidence>
<feature type="region of interest" description="Disordered" evidence="10">
    <location>
        <begin position="1047"/>
        <end position="1087"/>
    </location>
</feature>
<feature type="domain" description="SRCR" evidence="13">
    <location>
        <begin position="28"/>
        <end position="129"/>
    </location>
</feature>
<sequence>MALYSLGLWPLLVTCWTLPPGLVGKESLSLLGGGNRCEGLLQVQYLGHQGPVCGDHWGMGEASVTCRQLGCGPALSASKYVLRPQEIGPPWLHSAHCQGEEASLWECSLGTWGPLSSCECQCVAVITCSDGTMQQVRLGGGGSPCAGVPEVVNPAGSVLRCDLHKEEASVFCRQLGCGSALQWSTAHGRGDPGDKGQKFVTCQGTESLIFNCKMNLNFIAQCDLPVYTQVVCSGRDTLPTHVALVRGGVSTCFCIPTVQWSGKGSQACVGAGGGEGEERSWAHVPLANFPGDLCFPRGQARGEFCCQGASPAVVSPVQHLPPGHTEARLVGGEHPCSGRLEVKRGLTWGTVCDADLDLATAHVVCRELRCGAAVSTPGGAHFGRGSGLAWTEAFRCAGNESLLFHCPRGPGSQCGHSRDAGLTCSGEKFRLVNGSSSCEGRVELQVEGAWAPLCAAHWDLGDATVLCHQLKCGHAVATLRGGHFGDGDAPIWPDAFHCEGTEPHLFNCTASTLGAPACAPGNSASAVCSAGLPHALRLRDGQSHCDGRVEASLNGTWGRVLDDAWDVRGARVVCRQLGCGGAELAYDAQAPGHRAVPVGLSRVHCLGNETRLGQCNLSVSLWETAGTSKDVGVVCSGSLRVRLAAGPGRCAGRVEVFHGGAWGTVCDDAWDLQDAHVVCRQLGCGRALSAPGAAHFGAGAGLIWLDELGCQGQESALWQCPSGAWGQHDCGHKEDAGVFCSEFTDVRLQNHSGPCAGRLEVFYNGTWGGVCQTLNAASLGVLCEHLGCGPQGQLLAGAGSWPGPEARWLASIQCRDRHDRSLWQCPSAPWDPDSCSSGEEAWVLCAEKAGVPQDLGESLNCSSTLSCPEEGALRVRGGSDNCSGRVELWHADSWGSVCDDSWDLADAEVVCRQLGCGRAENALWGAAFGPGSGPVWLDEVGCRGSEVSLSECQAERWGHGDCTHKEDAAVRCSGSPGTQAAPPPLAPPPAPEAWALLETACLVLGVLLGLVSLFLGTQWCRHRAACQGCRMSGHPSWEGVYEDIGAMPLGEKAEGPAAPTDRVPEEEYDDAGEPEPEPEDEDRPGEE</sequence>
<dbReference type="Proteomes" id="UP000005225">
    <property type="component" value="Unassembled WGS sequence"/>
</dbReference>
<feature type="disulfide bond" evidence="9">
    <location>
        <begin position="911"/>
        <end position="972"/>
    </location>
</feature>
<dbReference type="InterPro" id="IPR001190">
    <property type="entry name" value="SRCR"/>
</dbReference>
<feature type="domain" description="SRCR" evidence="13">
    <location>
        <begin position="536"/>
        <end position="636"/>
    </location>
</feature>